<feature type="transmembrane region" description="Helical" evidence="1">
    <location>
        <begin position="172"/>
        <end position="193"/>
    </location>
</feature>
<dbReference type="RefSeq" id="WP_191706168.1">
    <property type="nucleotide sequence ID" value="NZ_JACSQA010000002.1"/>
</dbReference>
<keyword evidence="1" id="KW-0472">Membrane</keyword>
<organism evidence="2 3">
    <name type="scientific">Ureibacillus galli</name>
    <dbReference type="NCBI Taxonomy" id="2762222"/>
    <lineage>
        <taxon>Bacteria</taxon>
        <taxon>Bacillati</taxon>
        <taxon>Bacillota</taxon>
        <taxon>Bacilli</taxon>
        <taxon>Bacillales</taxon>
        <taxon>Caryophanaceae</taxon>
        <taxon>Ureibacillus</taxon>
    </lineage>
</organism>
<accession>A0ABR8X8W3</accession>
<sequence length="226" mass="25453">MTKLMMLEWKKLKRSLVIGEMAIYLGILMILPPFFIHSIIPYFSESYALAIELNSFIQLGVILFGASLINHVFIEEYKSKTMALSFGYPITRRKLFIAKILFIAFVVFIITLFSSLLSSIVIVTVDQFIPIINGQPTFNDMITFITAMISTAFKATIITFIPLFLFGIWKRAVFPTIICAIVVMQLPNFSSFINVQQDTLIVVFCILGGLSILLSIVSAEKLGEIK</sequence>
<reference evidence="2 3" key="1">
    <citation type="submission" date="2020-08" db="EMBL/GenBank/DDBJ databases">
        <title>A Genomic Blueprint of the Chicken Gut Microbiome.</title>
        <authorList>
            <person name="Gilroy R."/>
            <person name="Ravi A."/>
            <person name="Getino M."/>
            <person name="Pursley I."/>
            <person name="Horton D.L."/>
            <person name="Alikhan N.-F."/>
            <person name="Baker D."/>
            <person name="Gharbi K."/>
            <person name="Hall N."/>
            <person name="Watson M."/>
            <person name="Adriaenssens E.M."/>
            <person name="Foster-Nyarko E."/>
            <person name="Jarju S."/>
            <person name="Secka A."/>
            <person name="Antonio M."/>
            <person name="Oren A."/>
            <person name="Chaudhuri R."/>
            <person name="La Ragione R.M."/>
            <person name="Hildebrand F."/>
            <person name="Pallen M.J."/>
        </authorList>
    </citation>
    <scope>NUCLEOTIDE SEQUENCE [LARGE SCALE GENOMIC DNA]</scope>
    <source>
        <strain evidence="2 3">Re31</strain>
    </source>
</reference>
<feature type="transmembrane region" description="Helical" evidence="1">
    <location>
        <begin position="95"/>
        <end position="122"/>
    </location>
</feature>
<proteinExistence type="predicted"/>
<evidence type="ECO:0000313" key="2">
    <source>
        <dbReference type="EMBL" id="MBD8025633.1"/>
    </source>
</evidence>
<feature type="transmembrane region" description="Helical" evidence="1">
    <location>
        <begin position="199"/>
        <end position="219"/>
    </location>
</feature>
<dbReference type="Proteomes" id="UP000640930">
    <property type="component" value="Unassembled WGS sequence"/>
</dbReference>
<gene>
    <name evidence="2" type="ORF">H9636_03090</name>
</gene>
<keyword evidence="1" id="KW-1133">Transmembrane helix</keyword>
<feature type="transmembrane region" description="Helical" evidence="1">
    <location>
        <begin position="55"/>
        <end position="74"/>
    </location>
</feature>
<comment type="caution">
    <text evidence="2">The sequence shown here is derived from an EMBL/GenBank/DDBJ whole genome shotgun (WGS) entry which is preliminary data.</text>
</comment>
<feature type="transmembrane region" description="Helical" evidence="1">
    <location>
        <begin position="21"/>
        <end position="43"/>
    </location>
</feature>
<dbReference type="EMBL" id="JACSQA010000002">
    <property type="protein sequence ID" value="MBD8025633.1"/>
    <property type="molecule type" value="Genomic_DNA"/>
</dbReference>
<keyword evidence="3" id="KW-1185">Reference proteome</keyword>
<feature type="transmembrane region" description="Helical" evidence="1">
    <location>
        <begin position="142"/>
        <end position="165"/>
    </location>
</feature>
<dbReference type="Pfam" id="PF12730">
    <property type="entry name" value="ABC2_membrane_4"/>
    <property type="match status" value="1"/>
</dbReference>
<name>A0ABR8X8W3_9BACL</name>
<protein>
    <submittedName>
        <fullName evidence="2">ABC-2 transporter permease</fullName>
    </submittedName>
</protein>
<evidence type="ECO:0000313" key="3">
    <source>
        <dbReference type="Proteomes" id="UP000640930"/>
    </source>
</evidence>
<evidence type="ECO:0000256" key="1">
    <source>
        <dbReference type="SAM" id="Phobius"/>
    </source>
</evidence>
<keyword evidence="1" id="KW-0812">Transmembrane</keyword>